<organism evidence="1 2">
    <name type="scientific">Cucumis melo var. makuwa</name>
    <name type="common">Oriental melon</name>
    <dbReference type="NCBI Taxonomy" id="1194695"/>
    <lineage>
        <taxon>Eukaryota</taxon>
        <taxon>Viridiplantae</taxon>
        <taxon>Streptophyta</taxon>
        <taxon>Embryophyta</taxon>
        <taxon>Tracheophyta</taxon>
        <taxon>Spermatophyta</taxon>
        <taxon>Magnoliopsida</taxon>
        <taxon>eudicotyledons</taxon>
        <taxon>Gunneridae</taxon>
        <taxon>Pentapetalae</taxon>
        <taxon>rosids</taxon>
        <taxon>fabids</taxon>
        <taxon>Cucurbitales</taxon>
        <taxon>Cucurbitaceae</taxon>
        <taxon>Benincaseae</taxon>
        <taxon>Cucumis</taxon>
    </lineage>
</organism>
<dbReference type="CDD" id="cd09272">
    <property type="entry name" value="RNase_HI_RT_Ty1"/>
    <property type="match status" value="1"/>
</dbReference>
<dbReference type="PANTHER" id="PTHR11439:SF486">
    <property type="entry name" value="RLK (RECEPTOR-LIKE KINASE) PROTEIN, PUTATIVE-RELATED"/>
    <property type="match status" value="1"/>
</dbReference>
<reference evidence="1 2" key="1">
    <citation type="submission" date="2019-08" db="EMBL/GenBank/DDBJ databases">
        <title>Draft genome sequences of two oriental melons (Cucumis melo L. var makuwa).</title>
        <authorList>
            <person name="Kwon S.-Y."/>
        </authorList>
    </citation>
    <scope>NUCLEOTIDE SEQUENCE [LARGE SCALE GENOMIC DNA]</scope>
    <source>
        <strain evidence="2">cv. Chang Bougi</strain>
        <tissue evidence="1">Leaf</tissue>
    </source>
</reference>
<proteinExistence type="predicted"/>
<dbReference type="EMBL" id="SSTD01004586">
    <property type="protein sequence ID" value="TYK23205.1"/>
    <property type="molecule type" value="Genomic_DNA"/>
</dbReference>
<accession>A0A5D3DHZ7</accession>
<comment type="caution">
    <text evidence="1">The sequence shown here is derived from an EMBL/GenBank/DDBJ whole genome shotgun (WGS) entry which is preliminary data.</text>
</comment>
<evidence type="ECO:0000313" key="2">
    <source>
        <dbReference type="Proteomes" id="UP000321947"/>
    </source>
</evidence>
<gene>
    <name evidence="1" type="ORF">E5676_scaffold142G002370</name>
</gene>
<dbReference type="PANTHER" id="PTHR11439">
    <property type="entry name" value="GAG-POL-RELATED RETROTRANSPOSON"/>
    <property type="match status" value="1"/>
</dbReference>
<dbReference type="AlphaFoldDB" id="A0A5D3DHZ7"/>
<evidence type="ECO:0000313" key="1">
    <source>
        <dbReference type="EMBL" id="TYK23205.1"/>
    </source>
</evidence>
<dbReference type="Proteomes" id="UP000321947">
    <property type="component" value="Unassembled WGS sequence"/>
</dbReference>
<name>A0A5D3DHZ7_CUCMM</name>
<protein>
    <submittedName>
        <fullName evidence="1">Retrovirus-related Pol polyprotein from transposon TNT 1-94</fullName>
    </submittedName>
</protein>
<sequence>MKEEFEMSMVGELDFFLGFQIHQEAIGYCDTNWEGCSDYRKSTSGGCFFPGNNLATWLSKKQNSVSLSTAEAEYIAAGSSYSQLLKMKQMLEAYDITQSSIVLYCDNISAISISKNPV</sequence>